<dbReference type="Pfam" id="PF12698">
    <property type="entry name" value="ABC2_membrane_3"/>
    <property type="match status" value="1"/>
</dbReference>
<feature type="transmembrane region" description="Helical" evidence="6">
    <location>
        <begin position="233"/>
        <end position="256"/>
    </location>
</feature>
<sequence length="429" mass="46752">MFRWRKALIVARREYLVRVKTKAFWISTLAVPALLLAFSLGPAFLLTRSSGTYHVGVLTADQDLFHRIEKALADRPHREGAGKLVVTVERIEPQPDREGQREKLKAAVLDKRFAAVVVVPDALPTGAEEVKVEYLSTNVSAIQLLVTVERALAQAVREKKLTQAGVAPEVAKIALAGVDLLPVKVSKGGEESRESVASAFAVGYVLVFVMFFTAVMYGMIVMRGVLEEKSSRIVEVIVANLSPLELMFGKIFGVGFVGLTQYALWLLLAANVMGFSAASGVAGAASILTNPVLMLSFVAFFVLGYFLYGSLYAALGAAFNSEEEAQQVQNAAGWVMGVPFLFMVPIMNNPDSPISVVVSLVPFFAPMLFFLRMVLQFPPTWQVILCFALLVATTAVVVRLAAAVYRVGILSYGARPTAKQLWRWAWGKS</sequence>
<dbReference type="STRING" id="1312852.EG19_04015"/>
<dbReference type="AlphaFoldDB" id="A0A062XZX3"/>
<feature type="transmembrane region" description="Helical" evidence="6">
    <location>
        <begin position="381"/>
        <end position="405"/>
    </location>
</feature>
<organism evidence="8 9">
    <name type="scientific">Thermoanaerobaculum aquaticum</name>
    <dbReference type="NCBI Taxonomy" id="1312852"/>
    <lineage>
        <taxon>Bacteria</taxon>
        <taxon>Pseudomonadati</taxon>
        <taxon>Acidobacteriota</taxon>
        <taxon>Thermoanaerobaculia</taxon>
        <taxon>Thermoanaerobaculales</taxon>
        <taxon>Thermoanaerobaculaceae</taxon>
        <taxon>Thermoanaerobaculum</taxon>
    </lineage>
</organism>
<evidence type="ECO:0000259" key="7">
    <source>
        <dbReference type="Pfam" id="PF12698"/>
    </source>
</evidence>
<feature type="transmembrane region" description="Helical" evidence="6">
    <location>
        <begin position="21"/>
        <end position="45"/>
    </location>
</feature>
<dbReference type="PANTHER" id="PTHR30294">
    <property type="entry name" value="MEMBRANE COMPONENT OF ABC TRANSPORTER YHHJ-RELATED"/>
    <property type="match status" value="1"/>
</dbReference>
<comment type="subcellular location">
    <subcellularLocation>
        <location evidence="1">Cell membrane</location>
        <topology evidence="1">Multi-pass membrane protein</topology>
    </subcellularLocation>
</comment>
<evidence type="ECO:0000256" key="4">
    <source>
        <dbReference type="ARBA" id="ARBA00022989"/>
    </source>
</evidence>
<keyword evidence="9" id="KW-1185">Reference proteome</keyword>
<keyword evidence="5 6" id="KW-0472">Membrane</keyword>
<dbReference type="RefSeq" id="WP_038046364.1">
    <property type="nucleotide sequence ID" value="NZ_JMFG01000002.1"/>
</dbReference>
<gene>
    <name evidence="8" type="ORF">EG19_04015</name>
</gene>
<evidence type="ECO:0000256" key="5">
    <source>
        <dbReference type="ARBA" id="ARBA00023136"/>
    </source>
</evidence>
<feature type="transmembrane region" description="Helical" evidence="6">
    <location>
        <begin position="331"/>
        <end position="347"/>
    </location>
</feature>
<feature type="transmembrane region" description="Helical" evidence="6">
    <location>
        <begin position="354"/>
        <end position="375"/>
    </location>
</feature>
<keyword evidence="2" id="KW-1003">Cell membrane</keyword>
<evidence type="ECO:0000256" key="3">
    <source>
        <dbReference type="ARBA" id="ARBA00022692"/>
    </source>
</evidence>
<dbReference type="PANTHER" id="PTHR30294:SF29">
    <property type="entry name" value="MULTIDRUG ABC TRANSPORTER PERMEASE YBHS-RELATED"/>
    <property type="match status" value="1"/>
</dbReference>
<keyword evidence="4 6" id="KW-1133">Transmembrane helix</keyword>
<evidence type="ECO:0000313" key="8">
    <source>
        <dbReference type="EMBL" id="KDA54974.1"/>
    </source>
</evidence>
<evidence type="ECO:0000256" key="1">
    <source>
        <dbReference type="ARBA" id="ARBA00004651"/>
    </source>
</evidence>
<proteinExistence type="predicted"/>
<evidence type="ECO:0000313" key="9">
    <source>
        <dbReference type="Proteomes" id="UP000027284"/>
    </source>
</evidence>
<dbReference type="OrthoDB" id="9768837at2"/>
<dbReference type="GO" id="GO:0005886">
    <property type="term" value="C:plasma membrane"/>
    <property type="evidence" value="ECO:0007669"/>
    <property type="project" value="UniProtKB-SubCell"/>
</dbReference>
<dbReference type="Proteomes" id="UP000027284">
    <property type="component" value="Unassembled WGS sequence"/>
</dbReference>
<evidence type="ECO:0000256" key="2">
    <source>
        <dbReference type="ARBA" id="ARBA00022475"/>
    </source>
</evidence>
<evidence type="ECO:0000256" key="6">
    <source>
        <dbReference type="SAM" id="Phobius"/>
    </source>
</evidence>
<accession>A0A062XZX3</accession>
<protein>
    <recommendedName>
        <fullName evidence="7">ABC-2 type transporter transmembrane domain-containing protein</fullName>
    </recommendedName>
</protein>
<dbReference type="InterPro" id="IPR051449">
    <property type="entry name" value="ABC-2_transporter_component"/>
</dbReference>
<comment type="caution">
    <text evidence="8">The sequence shown here is derived from an EMBL/GenBank/DDBJ whole genome shotgun (WGS) entry which is preliminary data.</text>
</comment>
<feature type="domain" description="ABC-2 type transporter transmembrane" evidence="7">
    <location>
        <begin position="22"/>
        <end position="402"/>
    </location>
</feature>
<feature type="transmembrane region" description="Helical" evidence="6">
    <location>
        <begin position="196"/>
        <end position="221"/>
    </location>
</feature>
<name>A0A062XZX3_9BACT</name>
<feature type="transmembrane region" description="Helical" evidence="6">
    <location>
        <begin position="262"/>
        <end position="285"/>
    </location>
</feature>
<dbReference type="InterPro" id="IPR013525">
    <property type="entry name" value="ABC2_TM"/>
</dbReference>
<reference evidence="8 9" key="1">
    <citation type="submission" date="2014-04" db="EMBL/GenBank/DDBJ databases">
        <title>The Genome Sequence of Thermoanaerobaculum aquaticum MP-01, The First Cultivated Group 23 Acidobacterium.</title>
        <authorList>
            <person name="Stamps B.W."/>
            <person name="Losey N.A."/>
            <person name="Lawson P.A."/>
            <person name="Stevenson B.S."/>
        </authorList>
    </citation>
    <scope>NUCLEOTIDE SEQUENCE [LARGE SCALE GENOMIC DNA]</scope>
    <source>
        <strain evidence="8 9">MP-01</strain>
    </source>
</reference>
<feature type="transmembrane region" description="Helical" evidence="6">
    <location>
        <begin position="292"/>
        <end position="319"/>
    </location>
</feature>
<dbReference type="EMBL" id="JMFG01000002">
    <property type="protein sequence ID" value="KDA54974.1"/>
    <property type="molecule type" value="Genomic_DNA"/>
</dbReference>
<dbReference type="GO" id="GO:0140359">
    <property type="term" value="F:ABC-type transporter activity"/>
    <property type="evidence" value="ECO:0007669"/>
    <property type="project" value="InterPro"/>
</dbReference>
<keyword evidence="3 6" id="KW-0812">Transmembrane</keyword>